<reference evidence="1 2" key="1">
    <citation type="journal article" date="2022" name="bioRxiv">
        <title>Genomics of Preaxostyla Flagellates Illuminates Evolutionary Transitions and the Path Towards Mitochondrial Loss.</title>
        <authorList>
            <person name="Novak L.V.F."/>
            <person name="Treitli S.C."/>
            <person name="Pyrih J."/>
            <person name="Halakuc P."/>
            <person name="Pipaliya S.V."/>
            <person name="Vacek V."/>
            <person name="Brzon O."/>
            <person name="Soukal P."/>
            <person name="Eme L."/>
            <person name="Dacks J.B."/>
            <person name="Karnkowska A."/>
            <person name="Elias M."/>
            <person name="Hampl V."/>
        </authorList>
    </citation>
    <scope>NUCLEOTIDE SEQUENCE [LARGE SCALE GENOMIC DNA]</scope>
    <source>
        <strain evidence="1">NAU3</strain>
        <tissue evidence="1">Gut</tissue>
    </source>
</reference>
<sequence length="123" mass="14159">MMSKILTHVHLRKLRTVGLPTADSAPSELRLGERRGCGVRRERPRLQLHLQAQLKQKEKSDRMERARRIEEDAFIRYNLLMKERSAELGLLIPEDSVVVLTNTRRTLCISLAGSNILEPAEQF</sequence>
<evidence type="ECO:0000313" key="1">
    <source>
        <dbReference type="EMBL" id="KAK2944550.1"/>
    </source>
</evidence>
<dbReference type="EMBL" id="JARBJD010000293">
    <property type="protein sequence ID" value="KAK2944550.1"/>
    <property type="molecule type" value="Genomic_DNA"/>
</dbReference>
<comment type="caution">
    <text evidence="1">The sequence shown here is derived from an EMBL/GenBank/DDBJ whole genome shotgun (WGS) entry which is preliminary data.</text>
</comment>
<evidence type="ECO:0000313" key="2">
    <source>
        <dbReference type="Proteomes" id="UP001281761"/>
    </source>
</evidence>
<dbReference type="Proteomes" id="UP001281761">
    <property type="component" value="Unassembled WGS sequence"/>
</dbReference>
<keyword evidence="2" id="KW-1185">Reference proteome</keyword>
<proteinExistence type="predicted"/>
<protein>
    <submittedName>
        <fullName evidence="1">Uncharacterized protein</fullName>
    </submittedName>
</protein>
<organism evidence="1 2">
    <name type="scientific">Blattamonas nauphoetae</name>
    <dbReference type="NCBI Taxonomy" id="2049346"/>
    <lineage>
        <taxon>Eukaryota</taxon>
        <taxon>Metamonada</taxon>
        <taxon>Preaxostyla</taxon>
        <taxon>Oxymonadida</taxon>
        <taxon>Blattamonas</taxon>
    </lineage>
</organism>
<accession>A0ABQ9WYK8</accession>
<name>A0ABQ9WYK8_9EUKA</name>
<gene>
    <name evidence="1" type="ORF">BLNAU_20504</name>
</gene>